<dbReference type="FunFam" id="3.30.565.10:FF:000006">
    <property type="entry name" value="Sensor histidine kinase WalK"/>
    <property type="match status" value="1"/>
</dbReference>
<dbReference type="InterPro" id="IPR050398">
    <property type="entry name" value="HssS/ArlS-like"/>
</dbReference>
<keyword evidence="11 14" id="KW-1133">Transmembrane helix</keyword>
<dbReference type="CDD" id="cd00075">
    <property type="entry name" value="HATPase"/>
    <property type="match status" value="1"/>
</dbReference>
<protein>
    <recommendedName>
        <fullName evidence="3">histidine kinase</fullName>
        <ecNumber evidence="3">2.7.13.3</ecNumber>
    </recommendedName>
</protein>
<dbReference type="OrthoDB" id="9813151at2"/>
<dbReference type="Pfam" id="PF00512">
    <property type="entry name" value="HisKA"/>
    <property type="match status" value="1"/>
</dbReference>
<evidence type="ECO:0000256" key="3">
    <source>
        <dbReference type="ARBA" id="ARBA00012438"/>
    </source>
</evidence>
<evidence type="ECO:0000256" key="8">
    <source>
        <dbReference type="ARBA" id="ARBA00022741"/>
    </source>
</evidence>
<dbReference type="SMART" id="SM00388">
    <property type="entry name" value="HisKA"/>
    <property type="match status" value="1"/>
</dbReference>
<dbReference type="SMART" id="SM00387">
    <property type="entry name" value="HATPase_c"/>
    <property type="match status" value="1"/>
</dbReference>
<dbReference type="CDD" id="cd06225">
    <property type="entry name" value="HAMP"/>
    <property type="match status" value="1"/>
</dbReference>
<evidence type="ECO:0000256" key="6">
    <source>
        <dbReference type="ARBA" id="ARBA00022679"/>
    </source>
</evidence>
<feature type="domain" description="HAMP" evidence="16">
    <location>
        <begin position="180"/>
        <end position="233"/>
    </location>
</feature>
<dbReference type="CDD" id="cd00082">
    <property type="entry name" value="HisKA"/>
    <property type="match status" value="1"/>
</dbReference>
<dbReference type="Gene3D" id="1.10.287.130">
    <property type="match status" value="1"/>
</dbReference>
<keyword evidence="10" id="KW-0067">ATP-binding</keyword>
<keyword evidence="4" id="KW-1003">Cell membrane</keyword>
<feature type="domain" description="Histidine kinase" evidence="15">
    <location>
        <begin position="241"/>
        <end position="456"/>
    </location>
</feature>
<name>A0A2T0B8A5_9CLOT</name>
<comment type="caution">
    <text evidence="17">The sequence shown here is derived from an EMBL/GenBank/DDBJ whole genome shotgun (WGS) entry which is preliminary data.</text>
</comment>
<dbReference type="AlphaFoldDB" id="A0A2T0B8A5"/>
<dbReference type="InterPro" id="IPR003660">
    <property type="entry name" value="HAMP_dom"/>
</dbReference>
<evidence type="ECO:0000256" key="5">
    <source>
        <dbReference type="ARBA" id="ARBA00022553"/>
    </source>
</evidence>
<dbReference type="Pfam" id="PF02518">
    <property type="entry name" value="HATPase_c"/>
    <property type="match status" value="1"/>
</dbReference>
<dbReference type="PRINTS" id="PR00344">
    <property type="entry name" value="BCTRLSENSOR"/>
</dbReference>
<evidence type="ECO:0000256" key="10">
    <source>
        <dbReference type="ARBA" id="ARBA00022840"/>
    </source>
</evidence>
<accession>A0A2T0B8A5</accession>
<dbReference type="InterPro" id="IPR005467">
    <property type="entry name" value="His_kinase_dom"/>
</dbReference>
<proteinExistence type="predicted"/>
<evidence type="ECO:0000256" key="12">
    <source>
        <dbReference type="ARBA" id="ARBA00023012"/>
    </source>
</evidence>
<evidence type="ECO:0000259" key="16">
    <source>
        <dbReference type="PROSITE" id="PS50885"/>
    </source>
</evidence>
<evidence type="ECO:0000256" key="13">
    <source>
        <dbReference type="ARBA" id="ARBA00023136"/>
    </source>
</evidence>
<evidence type="ECO:0000313" key="18">
    <source>
        <dbReference type="Proteomes" id="UP000239706"/>
    </source>
</evidence>
<dbReference type="Gene3D" id="3.30.565.10">
    <property type="entry name" value="Histidine kinase-like ATPase, C-terminal domain"/>
    <property type="match status" value="1"/>
</dbReference>
<dbReference type="SUPFAM" id="SSF47384">
    <property type="entry name" value="Homodimeric domain of signal transducing histidine kinase"/>
    <property type="match status" value="1"/>
</dbReference>
<reference evidence="17 18" key="1">
    <citation type="submission" date="2018-03" db="EMBL/GenBank/DDBJ databases">
        <title>Genome sequence of Clostridium liquoris DSM 100320.</title>
        <authorList>
            <person name="Poehlein A."/>
            <person name="Daniel R."/>
        </authorList>
    </citation>
    <scope>NUCLEOTIDE SEQUENCE [LARGE SCALE GENOMIC DNA]</scope>
    <source>
        <strain evidence="17 18">DSM 100320</strain>
    </source>
</reference>
<comment type="catalytic activity">
    <reaction evidence="1">
        <text>ATP + protein L-histidine = ADP + protein N-phospho-L-histidine.</text>
        <dbReference type="EC" id="2.7.13.3"/>
    </reaction>
</comment>
<comment type="subcellular location">
    <subcellularLocation>
        <location evidence="2">Cell membrane</location>
        <topology evidence="2">Multi-pass membrane protein</topology>
    </subcellularLocation>
</comment>
<evidence type="ECO:0000256" key="2">
    <source>
        <dbReference type="ARBA" id="ARBA00004651"/>
    </source>
</evidence>
<evidence type="ECO:0000256" key="1">
    <source>
        <dbReference type="ARBA" id="ARBA00000085"/>
    </source>
</evidence>
<evidence type="ECO:0000313" key="17">
    <source>
        <dbReference type="EMBL" id="PRR80128.1"/>
    </source>
</evidence>
<evidence type="ECO:0000259" key="15">
    <source>
        <dbReference type="PROSITE" id="PS50109"/>
    </source>
</evidence>
<keyword evidence="18" id="KW-1185">Reference proteome</keyword>
<dbReference type="InterPro" id="IPR003594">
    <property type="entry name" value="HATPase_dom"/>
</dbReference>
<dbReference type="PROSITE" id="PS50109">
    <property type="entry name" value="HIS_KIN"/>
    <property type="match status" value="1"/>
</dbReference>
<dbReference type="Proteomes" id="UP000239706">
    <property type="component" value="Unassembled WGS sequence"/>
</dbReference>
<dbReference type="Gene3D" id="6.10.340.10">
    <property type="match status" value="1"/>
</dbReference>
<dbReference type="InterPro" id="IPR036890">
    <property type="entry name" value="HATPase_C_sf"/>
</dbReference>
<organism evidence="17 18">
    <name type="scientific">Clostridium liquoris</name>
    <dbReference type="NCBI Taxonomy" id="1289519"/>
    <lineage>
        <taxon>Bacteria</taxon>
        <taxon>Bacillati</taxon>
        <taxon>Bacillota</taxon>
        <taxon>Clostridia</taxon>
        <taxon>Eubacteriales</taxon>
        <taxon>Clostridiaceae</taxon>
        <taxon>Clostridium</taxon>
    </lineage>
</organism>
<dbReference type="EC" id="2.7.13.3" evidence="3"/>
<keyword evidence="13 14" id="KW-0472">Membrane</keyword>
<evidence type="ECO:0000256" key="4">
    <source>
        <dbReference type="ARBA" id="ARBA00022475"/>
    </source>
</evidence>
<dbReference type="GO" id="GO:0005524">
    <property type="term" value="F:ATP binding"/>
    <property type="evidence" value="ECO:0007669"/>
    <property type="project" value="UniProtKB-KW"/>
</dbReference>
<dbReference type="PANTHER" id="PTHR45528:SF1">
    <property type="entry name" value="SENSOR HISTIDINE KINASE CPXA"/>
    <property type="match status" value="1"/>
</dbReference>
<dbReference type="EMBL" id="PVXO01000009">
    <property type="protein sequence ID" value="PRR80128.1"/>
    <property type="molecule type" value="Genomic_DNA"/>
</dbReference>
<keyword evidence="5" id="KW-0597">Phosphoprotein</keyword>
<dbReference type="SUPFAM" id="SSF55874">
    <property type="entry name" value="ATPase domain of HSP90 chaperone/DNA topoisomerase II/histidine kinase"/>
    <property type="match status" value="1"/>
</dbReference>
<keyword evidence="8" id="KW-0547">Nucleotide-binding</keyword>
<dbReference type="RefSeq" id="WP_106062692.1">
    <property type="nucleotide sequence ID" value="NZ_PVXO01000009.1"/>
</dbReference>
<keyword evidence="9" id="KW-0418">Kinase</keyword>
<feature type="transmembrane region" description="Helical" evidence="14">
    <location>
        <begin position="160"/>
        <end position="178"/>
    </location>
</feature>
<dbReference type="GO" id="GO:0000155">
    <property type="term" value="F:phosphorelay sensor kinase activity"/>
    <property type="evidence" value="ECO:0007669"/>
    <property type="project" value="InterPro"/>
</dbReference>
<dbReference type="InterPro" id="IPR036097">
    <property type="entry name" value="HisK_dim/P_sf"/>
</dbReference>
<evidence type="ECO:0000256" key="14">
    <source>
        <dbReference type="SAM" id="Phobius"/>
    </source>
</evidence>
<keyword evidence="6 17" id="KW-0808">Transferase</keyword>
<dbReference type="InterPro" id="IPR004358">
    <property type="entry name" value="Sig_transdc_His_kin-like_C"/>
</dbReference>
<gene>
    <name evidence="17" type="primary">phoR_1</name>
    <name evidence="17" type="ORF">CLLI_05120</name>
</gene>
<evidence type="ECO:0000256" key="11">
    <source>
        <dbReference type="ARBA" id="ARBA00022989"/>
    </source>
</evidence>
<sequence>MQSIRKKILMFILFSSLSALILSALFVNLTINSTFKKYMADTQEKRDNRIVQYFEQIYKNDGKWKSNSGEELMHEAYMSNYCLTLMDKDKSVIWSMDPNEIRAKMHMKNMMGRNKGVYTAKTYDIKNGDSVVGYVSLGQYCSLLLSEEDINFKSQINKSILASVIFTIIITIIISLYLSKEFSSPIKKVADLSMELSKGNYDVNYNGHSNIVELRNLENSINDLREKLKKQDTLRKRLVSDISHEIRTPLNVLQNNLEAMIDGVFPITDEGLASLNDEVIRFGKLLDNLNVLKKFEEESVTMSMEKVSLNKVIYSVVNDFLITIKDKGLEIYYDKENYKDYYILGDENKLKQVFINLLSNSIKFTEKGGSIWVNIKENREQFIVEVIDNGIGIKKEDLPFIFERLYRGDKSRHEREGGGIGLTIVKKILTLHSASINAESQWGKGTKVTIVFKKLSNNLLG</sequence>
<keyword evidence="12" id="KW-0902">Two-component regulatory system</keyword>
<evidence type="ECO:0000256" key="7">
    <source>
        <dbReference type="ARBA" id="ARBA00022692"/>
    </source>
</evidence>
<dbReference type="GO" id="GO:0005886">
    <property type="term" value="C:plasma membrane"/>
    <property type="evidence" value="ECO:0007669"/>
    <property type="project" value="UniProtKB-SubCell"/>
</dbReference>
<dbReference type="InterPro" id="IPR003661">
    <property type="entry name" value="HisK_dim/P_dom"/>
</dbReference>
<keyword evidence="7 14" id="KW-0812">Transmembrane</keyword>
<dbReference type="PANTHER" id="PTHR45528">
    <property type="entry name" value="SENSOR HISTIDINE KINASE CPXA"/>
    <property type="match status" value="1"/>
</dbReference>
<dbReference type="PROSITE" id="PS50885">
    <property type="entry name" value="HAMP"/>
    <property type="match status" value="1"/>
</dbReference>
<evidence type="ECO:0000256" key="9">
    <source>
        <dbReference type="ARBA" id="ARBA00022777"/>
    </source>
</evidence>